<dbReference type="SUPFAM" id="SSF56601">
    <property type="entry name" value="beta-lactamase/transpeptidase-like"/>
    <property type="match status" value="1"/>
</dbReference>
<evidence type="ECO:0000313" key="4">
    <source>
        <dbReference type="EMBL" id="KDR95460.1"/>
    </source>
</evidence>
<dbReference type="RefSeq" id="WP_052636034.1">
    <property type="nucleotide sequence ID" value="NZ_FSRH01000010.1"/>
</dbReference>
<dbReference type="STRING" id="1121324.CLIT_10c01870"/>
<keyword evidence="5" id="KW-1185">Reference proteome</keyword>
<gene>
    <name evidence="4" type="ORF">CLIT_10c01870</name>
</gene>
<dbReference type="eggNOG" id="COG1680">
    <property type="taxonomic scope" value="Bacteria"/>
</dbReference>
<dbReference type="GO" id="GO:0019875">
    <property type="term" value="F:6-aminohexanoate-dimer hydrolase activity"/>
    <property type="evidence" value="ECO:0007669"/>
    <property type="project" value="UniProtKB-EC"/>
</dbReference>
<proteinExistence type="predicted"/>
<evidence type="ECO:0000256" key="2">
    <source>
        <dbReference type="SAM" id="Phobius"/>
    </source>
</evidence>
<protein>
    <submittedName>
        <fullName evidence="4">Putative 6-aminohexanoate-dimer hydrolase</fullName>
        <ecNumber evidence="4">3.5.1.46</ecNumber>
    </submittedName>
</protein>
<dbReference type="OrthoDB" id="9773047at2"/>
<comment type="caution">
    <text evidence="4">The sequence shown here is derived from an EMBL/GenBank/DDBJ whole genome shotgun (WGS) entry which is preliminary data.</text>
</comment>
<accession>A0A069RH13</accession>
<sequence>MKRDLRRDRFLVFGAMSAFVILAMLAILIVQYLISQKPDSRPTYWPTQSWKSSTPEEHGIDSSKLAEGLRIIREREVDIHSLLIIRNGMVVVDASFYPYDGKTVHDLASVTKSITTTLIGIAADQGKLDMDQPMVSFFPEYTIANLDDRKKSITVRHLASMSSGLESMGLEGDEGTLRNMQESEDWVQFALDRKVVSQPGTTFVYDSPGMHLLSAILQKATGMAALEFARQNLFEPLGIQDVIWPADPQGFNHGWGDLYLHPHDVAKIGYLWLNRGVWEERQIVSREWVESSVNTQIKTGMDDDYGYGWWTMSGIAGSEFAAIGRGGQRIQVIPALGIIVVTTGGGFDIDEIMPLLVPSLVDPTKPLPANPEGMEKLKETLAQILKPPATKQVEPLPDMAKVISGKTYVLDSNRLELKTLRLDFNESAEAVLHIAFTGERPSPPQLVGLDGVYRMSQGEYDLPKGARGYWEEDGTFILEYDEIAANNHFTFQLVFQDDKLTIKGLETAHELGITIEGRLQNQ</sequence>
<feature type="transmembrane region" description="Helical" evidence="2">
    <location>
        <begin position="12"/>
        <end position="34"/>
    </location>
</feature>
<organism evidence="4 5">
    <name type="scientific">Peptoclostridium litorale DSM 5388</name>
    <dbReference type="NCBI Taxonomy" id="1121324"/>
    <lineage>
        <taxon>Bacteria</taxon>
        <taxon>Bacillati</taxon>
        <taxon>Bacillota</taxon>
        <taxon>Clostridia</taxon>
        <taxon>Peptostreptococcales</taxon>
        <taxon>Peptoclostridiaceae</taxon>
        <taxon>Peptoclostridium</taxon>
    </lineage>
</organism>
<dbReference type="Pfam" id="PF00144">
    <property type="entry name" value="Beta-lactamase"/>
    <property type="match status" value="1"/>
</dbReference>
<keyword evidence="4" id="KW-0378">Hydrolase</keyword>
<dbReference type="InterPro" id="IPR050789">
    <property type="entry name" value="Diverse_Enzym_Activities"/>
</dbReference>
<feature type="region of interest" description="Disordered" evidence="1">
    <location>
        <begin position="40"/>
        <end position="59"/>
    </location>
</feature>
<dbReference type="EC" id="3.5.1.46" evidence="4"/>
<dbReference type="InterPro" id="IPR012338">
    <property type="entry name" value="Beta-lactam/transpept-like"/>
</dbReference>
<evidence type="ECO:0000256" key="1">
    <source>
        <dbReference type="SAM" id="MobiDB-lite"/>
    </source>
</evidence>
<dbReference type="Gene3D" id="3.40.710.10">
    <property type="entry name" value="DD-peptidase/beta-lactamase superfamily"/>
    <property type="match status" value="1"/>
</dbReference>
<evidence type="ECO:0000259" key="3">
    <source>
        <dbReference type="Pfam" id="PF00144"/>
    </source>
</evidence>
<keyword evidence="2" id="KW-0812">Transmembrane</keyword>
<feature type="domain" description="Beta-lactamase-related" evidence="3">
    <location>
        <begin position="81"/>
        <end position="341"/>
    </location>
</feature>
<dbReference type="EMBL" id="JJMM01000010">
    <property type="protein sequence ID" value="KDR95460.1"/>
    <property type="molecule type" value="Genomic_DNA"/>
</dbReference>
<dbReference type="PANTHER" id="PTHR43283">
    <property type="entry name" value="BETA-LACTAMASE-RELATED"/>
    <property type="match status" value="1"/>
</dbReference>
<dbReference type="PANTHER" id="PTHR43283:SF7">
    <property type="entry name" value="BETA-LACTAMASE-RELATED DOMAIN-CONTAINING PROTEIN"/>
    <property type="match status" value="1"/>
</dbReference>
<dbReference type="Proteomes" id="UP000027946">
    <property type="component" value="Unassembled WGS sequence"/>
</dbReference>
<keyword evidence="2" id="KW-0472">Membrane</keyword>
<keyword evidence="2" id="KW-1133">Transmembrane helix</keyword>
<dbReference type="AlphaFoldDB" id="A0A069RH13"/>
<reference evidence="4 5" key="1">
    <citation type="submission" date="2014-03" db="EMBL/GenBank/DDBJ databases">
        <title>Genome sequence of Clostridium litorale W6, DSM 5388.</title>
        <authorList>
            <person name="Poehlein A."/>
            <person name="Jagirdar A."/>
            <person name="Khonsari B."/>
            <person name="Chibani C.M."/>
            <person name="Gutierrez Gutierrez D.A."/>
            <person name="Davydova E."/>
            <person name="Alghaithi H.S."/>
            <person name="Nair K.P."/>
            <person name="Dhamotharan K."/>
            <person name="Chandran L."/>
            <person name="G W."/>
            <person name="Daniel R."/>
        </authorList>
    </citation>
    <scope>NUCLEOTIDE SEQUENCE [LARGE SCALE GENOMIC DNA]</scope>
    <source>
        <strain evidence="4 5">W6</strain>
    </source>
</reference>
<dbReference type="InterPro" id="IPR001466">
    <property type="entry name" value="Beta-lactam-related"/>
</dbReference>
<name>A0A069RH13_PEPLI</name>
<evidence type="ECO:0000313" key="5">
    <source>
        <dbReference type="Proteomes" id="UP000027946"/>
    </source>
</evidence>